<accession>A0A3M7TS83</accession>
<feature type="transmembrane region" description="Helical" evidence="1">
    <location>
        <begin position="7"/>
        <end position="25"/>
    </location>
</feature>
<protein>
    <recommendedName>
        <fullName evidence="4">Peptidase M50 domain-containing protein</fullName>
    </recommendedName>
</protein>
<feature type="transmembrane region" description="Helical" evidence="1">
    <location>
        <begin position="82"/>
        <end position="106"/>
    </location>
</feature>
<keyword evidence="1" id="KW-0472">Membrane</keyword>
<proteinExistence type="predicted"/>
<organism evidence="2 3">
    <name type="scientific">Alteribacter keqinensis</name>
    <dbReference type="NCBI Taxonomy" id="2483800"/>
    <lineage>
        <taxon>Bacteria</taxon>
        <taxon>Bacillati</taxon>
        <taxon>Bacillota</taxon>
        <taxon>Bacilli</taxon>
        <taxon>Bacillales</taxon>
        <taxon>Bacillaceae</taxon>
        <taxon>Alteribacter</taxon>
    </lineage>
</organism>
<comment type="caution">
    <text evidence="2">The sequence shown here is derived from an EMBL/GenBank/DDBJ whole genome shotgun (WGS) entry which is preliminary data.</text>
</comment>
<feature type="transmembrane region" description="Helical" evidence="1">
    <location>
        <begin position="112"/>
        <end position="132"/>
    </location>
</feature>
<evidence type="ECO:0000256" key="1">
    <source>
        <dbReference type="SAM" id="Phobius"/>
    </source>
</evidence>
<keyword evidence="1" id="KW-1133">Transmembrane helix</keyword>
<keyword evidence="3" id="KW-1185">Reference proteome</keyword>
<name>A0A3M7TS83_9BACI</name>
<reference evidence="2 3" key="1">
    <citation type="submission" date="2018-10" db="EMBL/GenBank/DDBJ databases">
        <title>Bacillus Keqinensis sp. nov., a moderately halophilic bacterium isolated from a saline-alkaline lake.</title>
        <authorList>
            <person name="Wang H."/>
        </authorList>
    </citation>
    <scope>NUCLEOTIDE SEQUENCE [LARGE SCALE GENOMIC DNA]</scope>
    <source>
        <strain evidence="2 3">KQ-3</strain>
    </source>
</reference>
<gene>
    <name evidence="2" type="ORF">EBO34_14165</name>
</gene>
<sequence length="159" mass="18469">MFNLEDMTLFFLSLLVILPLITMIHQAGHAFFAWIFGGKITFTIGAGKKLFDIGPVEVRRIYFWHSFCQYEKLKHDTKTAHILVFLGGSLFNAGSIILINSLILTGMFEPHIFFYQFVYFSVYYMFFALFPARYSEDHPSDMMAVYDLLKYGKSKDPLD</sequence>
<evidence type="ECO:0000313" key="3">
    <source>
        <dbReference type="Proteomes" id="UP000278746"/>
    </source>
</evidence>
<dbReference type="OrthoDB" id="849477at2"/>
<dbReference type="AlphaFoldDB" id="A0A3M7TS83"/>
<dbReference type="Proteomes" id="UP000278746">
    <property type="component" value="Unassembled WGS sequence"/>
</dbReference>
<keyword evidence="1" id="KW-0812">Transmembrane</keyword>
<evidence type="ECO:0000313" key="2">
    <source>
        <dbReference type="EMBL" id="RNA68079.1"/>
    </source>
</evidence>
<dbReference type="EMBL" id="RHIB01000002">
    <property type="protein sequence ID" value="RNA68079.1"/>
    <property type="molecule type" value="Genomic_DNA"/>
</dbReference>
<dbReference type="RefSeq" id="WP_122900127.1">
    <property type="nucleotide sequence ID" value="NZ_RHIB01000002.1"/>
</dbReference>
<evidence type="ECO:0008006" key="4">
    <source>
        <dbReference type="Google" id="ProtNLM"/>
    </source>
</evidence>